<name>A0ABS4QG82_9NOCA</name>
<accession>A0ABS4QG82</accession>
<evidence type="ECO:0000313" key="1">
    <source>
        <dbReference type="EMBL" id="MBP2190160.1"/>
    </source>
</evidence>
<reference evidence="1 2" key="1">
    <citation type="submission" date="2021-03" db="EMBL/GenBank/DDBJ databases">
        <title>Sequencing the genomes of 1000 actinobacteria strains.</title>
        <authorList>
            <person name="Klenk H.-P."/>
        </authorList>
    </citation>
    <scope>NUCLEOTIDE SEQUENCE [LARGE SCALE GENOMIC DNA]</scope>
    <source>
        <strain evidence="1 2">DSM 45516</strain>
    </source>
</reference>
<protein>
    <submittedName>
        <fullName evidence="1">Uncharacterized protein</fullName>
    </submittedName>
</protein>
<comment type="caution">
    <text evidence="1">The sequence shown here is derived from an EMBL/GenBank/DDBJ whole genome shotgun (WGS) entry which is preliminary data.</text>
</comment>
<gene>
    <name evidence="1" type="ORF">BJ987_003061</name>
</gene>
<keyword evidence="2" id="KW-1185">Reference proteome</keyword>
<sequence length="62" mass="6968">MERQRYDIGTHRLLSEILARYGSIDAFCAYLHYLLDDPTIELAPLPYLPVPATSDPPPPARG</sequence>
<dbReference type="EMBL" id="JAGGMR010000001">
    <property type="protein sequence ID" value="MBP2190160.1"/>
    <property type="molecule type" value="Genomic_DNA"/>
</dbReference>
<dbReference type="RefSeq" id="WP_209889905.1">
    <property type="nucleotide sequence ID" value="NZ_JAGGMR010000001.1"/>
</dbReference>
<proteinExistence type="predicted"/>
<organism evidence="1 2">
    <name type="scientific">Nocardia goodfellowii</name>
    <dbReference type="NCBI Taxonomy" id="882446"/>
    <lineage>
        <taxon>Bacteria</taxon>
        <taxon>Bacillati</taxon>
        <taxon>Actinomycetota</taxon>
        <taxon>Actinomycetes</taxon>
        <taxon>Mycobacteriales</taxon>
        <taxon>Nocardiaceae</taxon>
        <taxon>Nocardia</taxon>
    </lineage>
</organism>
<dbReference type="Proteomes" id="UP001519325">
    <property type="component" value="Unassembled WGS sequence"/>
</dbReference>
<evidence type="ECO:0000313" key="2">
    <source>
        <dbReference type="Proteomes" id="UP001519325"/>
    </source>
</evidence>